<accession>A0A2A2IAL3</accession>
<dbReference type="InterPro" id="IPR034660">
    <property type="entry name" value="DinB/YfiT-like"/>
</dbReference>
<name>A0A2A2IAL3_9BACI</name>
<protein>
    <recommendedName>
        <fullName evidence="6">Damage-inducible protein DinB</fullName>
    </recommendedName>
</protein>
<evidence type="ECO:0008006" key="6">
    <source>
        <dbReference type="Google" id="ProtNLM"/>
    </source>
</evidence>
<comment type="similarity">
    <text evidence="1">Belongs to the DinB family.</text>
</comment>
<keyword evidence="5" id="KW-1185">Reference proteome</keyword>
<evidence type="ECO:0000313" key="5">
    <source>
        <dbReference type="Proteomes" id="UP000218887"/>
    </source>
</evidence>
<dbReference type="Pfam" id="PF05163">
    <property type="entry name" value="DinB"/>
    <property type="match status" value="1"/>
</dbReference>
<evidence type="ECO:0000313" key="4">
    <source>
        <dbReference type="EMBL" id="PAV28769.1"/>
    </source>
</evidence>
<dbReference type="AlphaFoldDB" id="A0A2A2IAL3"/>
<dbReference type="Gene3D" id="1.20.120.450">
    <property type="entry name" value="dinb family like domain"/>
    <property type="match status" value="1"/>
</dbReference>
<feature type="binding site" evidence="3">
    <location>
        <position position="29"/>
    </location>
    <ligand>
        <name>a divalent metal cation</name>
        <dbReference type="ChEBI" id="CHEBI:60240"/>
    </ligand>
</feature>
<dbReference type="SUPFAM" id="SSF109854">
    <property type="entry name" value="DinB/YfiT-like putative metalloenzymes"/>
    <property type="match status" value="1"/>
</dbReference>
<dbReference type="PANTHER" id="PTHR37302:SF1">
    <property type="entry name" value="PROTEIN DINB"/>
    <property type="match status" value="1"/>
</dbReference>
<evidence type="ECO:0000256" key="1">
    <source>
        <dbReference type="ARBA" id="ARBA00008635"/>
    </source>
</evidence>
<dbReference type="PANTHER" id="PTHR37302">
    <property type="entry name" value="SLR1116 PROTEIN"/>
    <property type="match status" value="1"/>
</dbReference>
<proteinExistence type="inferred from homology"/>
<dbReference type="Proteomes" id="UP000218887">
    <property type="component" value="Unassembled WGS sequence"/>
</dbReference>
<dbReference type="OrthoDB" id="9811413at2"/>
<feature type="binding site" evidence="3">
    <location>
        <position position="33"/>
    </location>
    <ligand>
        <name>a divalent metal cation</name>
        <dbReference type="ChEBI" id="CHEBI:60240"/>
    </ligand>
</feature>
<evidence type="ECO:0000256" key="3">
    <source>
        <dbReference type="PIRSR" id="PIRSR607837-1"/>
    </source>
</evidence>
<keyword evidence="2 3" id="KW-0479">Metal-binding</keyword>
<gene>
    <name evidence="4" type="ORF">CIL05_15475</name>
</gene>
<evidence type="ECO:0000256" key="2">
    <source>
        <dbReference type="ARBA" id="ARBA00022723"/>
    </source>
</evidence>
<sequence>MDKLMATDHTTIGRLETHLSELVQLVVNHGTYHRRNLASMIRQQGYPSVPTDYIMYLYDRQAEN</sequence>
<dbReference type="EMBL" id="NPOA01000011">
    <property type="protein sequence ID" value="PAV28769.1"/>
    <property type="molecule type" value="Genomic_DNA"/>
</dbReference>
<dbReference type="InterPro" id="IPR007837">
    <property type="entry name" value="DinB"/>
</dbReference>
<reference evidence="4 5" key="1">
    <citation type="submission" date="2017-08" db="EMBL/GenBank/DDBJ databases">
        <title>Virgibacillus indicus sp. nov. and Virgibacillus profoundi sp. nov, two moderately halophilic bacteria isolated from marine sediment by using the Microfluidic Streak Plate.</title>
        <authorList>
            <person name="Xu B."/>
            <person name="Hu B."/>
            <person name="Wang J."/>
            <person name="Zhu Y."/>
            <person name="Huang L."/>
            <person name="Du W."/>
            <person name="Huang Y."/>
        </authorList>
    </citation>
    <scope>NUCLEOTIDE SEQUENCE [LARGE SCALE GENOMIC DNA]</scope>
    <source>
        <strain evidence="4 5">IO3-P3-H5</strain>
    </source>
</reference>
<organism evidence="4 5">
    <name type="scientific">Virgibacillus profundi</name>
    <dbReference type="NCBI Taxonomy" id="2024555"/>
    <lineage>
        <taxon>Bacteria</taxon>
        <taxon>Bacillati</taxon>
        <taxon>Bacillota</taxon>
        <taxon>Bacilli</taxon>
        <taxon>Bacillales</taxon>
        <taxon>Bacillaceae</taxon>
        <taxon>Virgibacillus</taxon>
    </lineage>
</organism>
<comment type="caution">
    <text evidence="4">The sequence shown here is derived from an EMBL/GenBank/DDBJ whole genome shotgun (WGS) entry which is preliminary data.</text>
</comment>
<dbReference type="GO" id="GO:0046872">
    <property type="term" value="F:metal ion binding"/>
    <property type="evidence" value="ECO:0007669"/>
    <property type="project" value="UniProtKB-KW"/>
</dbReference>